<evidence type="ECO:0000313" key="2">
    <source>
        <dbReference type="Proteomes" id="UP000054097"/>
    </source>
</evidence>
<dbReference type="EMBL" id="KN824307">
    <property type="protein sequence ID" value="KIM26325.1"/>
    <property type="molecule type" value="Genomic_DNA"/>
</dbReference>
<gene>
    <name evidence="1" type="ORF">M408DRAFT_72968</name>
</gene>
<organism evidence="1 2">
    <name type="scientific">Serendipita vermifera MAFF 305830</name>
    <dbReference type="NCBI Taxonomy" id="933852"/>
    <lineage>
        <taxon>Eukaryota</taxon>
        <taxon>Fungi</taxon>
        <taxon>Dikarya</taxon>
        <taxon>Basidiomycota</taxon>
        <taxon>Agaricomycotina</taxon>
        <taxon>Agaricomycetes</taxon>
        <taxon>Sebacinales</taxon>
        <taxon>Serendipitaceae</taxon>
        <taxon>Serendipita</taxon>
    </lineage>
</organism>
<reference evidence="2" key="2">
    <citation type="submission" date="2015-01" db="EMBL/GenBank/DDBJ databases">
        <title>Evolutionary Origins and Diversification of the Mycorrhizal Mutualists.</title>
        <authorList>
            <consortium name="DOE Joint Genome Institute"/>
            <consortium name="Mycorrhizal Genomics Consortium"/>
            <person name="Kohler A."/>
            <person name="Kuo A."/>
            <person name="Nagy L.G."/>
            <person name="Floudas D."/>
            <person name="Copeland A."/>
            <person name="Barry K.W."/>
            <person name="Cichocki N."/>
            <person name="Veneault-Fourrey C."/>
            <person name="LaButti K."/>
            <person name="Lindquist E.A."/>
            <person name="Lipzen A."/>
            <person name="Lundell T."/>
            <person name="Morin E."/>
            <person name="Murat C."/>
            <person name="Riley R."/>
            <person name="Ohm R."/>
            <person name="Sun H."/>
            <person name="Tunlid A."/>
            <person name="Henrissat B."/>
            <person name="Grigoriev I.V."/>
            <person name="Hibbett D.S."/>
            <person name="Martin F."/>
        </authorList>
    </citation>
    <scope>NUCLEOTIDE SEQUENCE [LARGE SCALE GENOMIC DNA]</scope>
    <source>
        <strain evidence="2">MAFF 305830</strain>
    </source>
</reference>
<dbReference type="AlphaFoldDB" id="A0A0C3AP20"/>
<name>A0A0C3AP20_SERVB</name>
<evidence type="ECO:0008006" key="3">
    <source>
        <dbReference type="Google" id="ProtNLM"/>
    </source>
</evidence>
<reference evidence="1 2" key="1">
    <citation type="submission" date="2014-04" db="EMBL/GenBank/DDBJ databases">
        <authorList>
            <consortium name="DOE Joint Genome Institute"/>
            <person name="Kuo A."/>
            <person name="Zuccaro A."/>
            <person name="Kohler A."/>
            <person name="Nagy L.G."/>
            <person name="Floudas D."/>
            <person name="Copeland A."/>
            <person name="Barry K.W."/>
            <person name="Cichocki N."/>
            <person name="Veneault-Fourrey C."/>
            <person name="LaButti K."/>
            <person name="Lindquist E.A."/>
            <person name="Lipzen A."/>
            <person name="Lundell T."/>
            <person name="Morin E."/>
            <person name="Murat C."/>
            <person name="Sun H."/>
            <person name="Tunlid A."/>
            <person name="Henrissat B."/>
            <person name="Grigoriev I.V."/>
            <person name="Hibbett D.S."/>
            <person name="Martin F."/>
            <person name="Nordberg H.P."/>
            <person name="Cantor M.N."/>
            <person name="Hua S.X."/>
        </authorList>
    </citation>
    <scope>NUCLEOTIDE SEQUENCE [LARGE SCALE GENOMIC DNA]</scope>
    <source>
        <strain evidence="1 2">MAFF 305830</strain>
    </source>
</reference>
<protein>
    <recommendedName>
        <fullName evidence="3">F-box domain-containing protein</fullName>
    </recommendedName>
</protein>
<dbReference type="SUPFAM" id="SSF52047">
    <property type="entry name" value="RNI-like"/>
    <property type="match status" value="1"/>
</dbReference>
<sequence>STHSLDIMLSIDLLPPEIWAEIFIFYAHEQFDPCIALLYICKAFRDIIIASPPCWAAMSIPCSSDPDSASIPIIKSWIERSAASPLFISLNLEETDEQQVPLLLPSSTLLQNRNRFRELIIYEASEWNLWNLNHLWPAPNLLSFAFEQEDKSSFIPPLELLEFPLFLRNDPQAPKLVYLQLKHCRFDAPRCDLDNVQELSLTYCTSSVRGFRQTLKCTPNVLRIVLGPVGIDAEPEFETPDATKNNVTTVPARVLLKHVWSIMFHLENPSTPIVVNLATPSLTHLTLAATVDHISLDMIVKFLAQESMPLLYLGLTLIGSFSSARVALDLPRLSQLETLHVCVRYISFYPLSVKVHPALTEFKIQYEPPNSTRYWEELFESQSEYRVIGRTFPDR</sequence>
<feature type="non-terminal residue" evidence="1">
    <location>
        <position position="1"/>
    </location>
</feature>
<keyword evidence="2" id="KW-1185">Reference proteome</keyword>
<evidence type="ECO:0000313" key="1">
    <source>
        <dbReference type="EMBL" id="KIM26325.1"/>
    </source>
</evidence>
<proteinExistence type="predicted"/>
<accession>A0A0C3AP20</accession>
<dbReference type="Proteomes" id="UP000054097">
    <property type="component" value="Unassembled WGS sequence"/>
</dbReference>
<dbReference type="OrthoDB" id="3264373at2759"/>
<dbReference type="HOGENOM" id="CLU_699377_0_0_1"/>